<reference evidence="1 2" key="2">
    <citation type="journal article" date="2022" name="Mol. Ecol. Resour.">
        <title>The genomes of chicory, endive, great burdock and yacon provide insights into Asteraceae paleo-polyploidization history and plant inulin production.</title>
        <authorList>
            <person name="Fan W."/>
            <person name="Wang S."/>
            <person name="Wang H."/>
            <person name="Wang A."/>
            <person name="Jiang F."/>
            <person name="Liu H."/>
            <person name="Zhao H."/>
            <person name="Xu D."/>
            <person name="Zhang Y."/>
        </authorList>
    </citation>
    <scope>NUCLEOTIDE SEQUENCE [LARGE SCALE GENOMIC DNA]</scope>
    <source>
        <strain evidence="2">cv. Punajuju</strain>
        <tissue evidence="1">Leaves</tissue>
    </source>
</reference>
<accession>A0ACB9GFM4</accession>
<organism evidence="1 2">
    <name type="scientific">Cichorium intybus</name>
    <name type="common">Chicory</name>
    <dbReference type="NCBI Taxonomy" id="13427"/>
    <lineage>
        <taxon>Eukaryota</taxon>
        <taxon>Viridiplantae</taxon>
        <taxon>Streptophyta</taxon>
        <taxon>Embryophyta</taxon>
        <taxon>Tracheophyta</taxon>
        <taxon>Spermatophyta</taxon>
        <taxon>Magnoliopsida</taxon>
        <taxon>eudicotyledons</taxon>
        <taxon>Gunneridae</taxon>
        <taxon>Pentapetalae</taxon>
        <taxon>asterids</taxon>
        <taxon>campanulids</taxon>
        <taxon>Asterales</taxon>
        <taxon>Asteraceae</taxon>
        <taxon>Cichorioideae</taxon>
        <taxon>Cichorieae</taxon>
        <taxon>Cichoriinae</taxon>
        <taxon>Cichorium</taxon>
    </lineage>
</organism>
<reference evidence="2" key="1">
    <citation type="journal article" date="2022" name="Mol. Ecol. Resour.">
        <title>The genomes of chicory, endive, great burdock and yacon provide insights into Asteraceae palaeo-polyploidization history and plant inulin production.</title>
        <authorList>
            <person name="Fan W."/>
            <person name="Wang S."/>
            <person name="Wang H."/>
            <person name="Wang A."/>
            <person name="Jiang F."/>
            <person name="Liu H."/>
            <person name="Zhao H."/>
            <person name="Xu D."/>
            <person name="Zhang Y."/>
        </authorList>
    </citation>
    <scope>NUCLEOTIDE SEQUENCE [LARGE SCALE GENOMIC DNA]</scope>
    <source>
        <strain evidence="2">cv. Punajuju</strain>
    </source>
</reference>
<gene>
    <name evidence="1" type="ORF">L2E82_12273</name>
</gene>
<dbReference type="EMBL" id="CM042010">
    <property type="protein sequence ID" value="KAI3782235.1"/>
    <property type="molecule type" value="Genomic_DNA"/>
</dbReference>
<keyword evidence="2" id="KW-1185">Reference proteome</keyword>
<dbReference type="Proteomes" id="UP001055811">
    <property type="component" value="Linkage Group LG02"/>
</dbReference>
<name>A0ACB9GFM4_CICIN</name>
<sequence>MLLGHLLREGVGTTLVDSSGFPCRNVIPGKMDLKEVTLIKKNDLLKDDFTLKVCIITLWSFRSCMNPLEAFPMEFILVDKEDTKI</sequence>
<evidence type="ECO:0000313" key="2">
    <source>
        <dbReference type="Proteomes" id="UP001055811"/>
    </source>
</evidence>
<protein>
    <submittedName>
        <fullName evidence="1">Uncharacterized protein</fullName>
    </submittedName>
</protein>
<proteinExistence type="predicted"/>
<comment type="caution">
    <text evidence="1">The sequence shown here is derived from an EMBL/GenBank/DDBJ whole genome shotgun (WGS) entry which is preliminary data.</text>
</comment>
<evidence type="ECO:0000313" key="1">
    <source>
        <dbReference type="EMBL" id="KAI3782235.1"/>
    </source>
</evidence>